<dbReference type="EMBL" id="CP000563">
    <property type="protein sequence ID" value="ABN60307.1"/>
    <property type="molecule type" value="Genomic_DNA"/>
</dbReference>
<evidence type="ECO:0000313" key="1">
    <source>
        <dbReference type="EMBL" id="ABN60307.1"/>
    </source>
</evidence>
<dbReference type="OrthoDB" id="6402300at2"/>
<name>A3D0P4_SHEB5</name>
<proteinExistence type="predicted"/>
<dbReference type="STRING" id="325240.Sbal_0782"/>
<dbReference type="Proteomes" id="UP000001557">
    <property type="component" value="Chromosome"/>
</dbReference>
<keyword evidence="2" id="KW-1185">Reference proteome</keyword>
<evidence type="ECO:0000313" key="2">
    <source>
        <dbReference type="Proteomes" id="UP000001557"/>
    </source>
</evidence>
<dbReference type="HOGENOM" id="CLU_1453478_0_0_6"/>
<accession>A3D0P4</accession>
<sequence length="152" mass="17277">MARIGFALWVTDTVKLKQVIQSGDVKYWNNKGFAYWEFMARSTAVNLATGLERGGFRGTFLQMRAKIKEVGIEVAKQHMIFVQQDFDRGNIGDVKGLLSLKQMADYHHIAFKKFNIPSNFYGGTWLDSVPDDAEFKLYGDLYCHDCDTAAGY</sequence>
<reference evidence="1 2" key="1">
    <citation type="submission" date="2007-02" db="EMBL/GenBank/DDBJ databases">
        <title>Complete sequence of chromosome of Shewanella baltica OS155.</title>
        <authorList>
            <consortium name="US DOE Joint Genome Institute"/>
            <person name="Copeland A."/>
            <person name="Lucas S."/>
            <person name="Lapidus A."/>
            <person name="Barry K."/>
            <person name="Detter J.C."/>
            <person name="Glavina del Rio T."/>
            <person name="Hammon N."/>
            <person name="Israni S."/>
            <person name="Dalin E."/>
            <person name="Tice H."/>
            <person name="Pitluck S."/>
            <person name="Sims D.R."/>
            <person name="Brettin T."/>
            <person name="Bruce D."/>
            <person name="Han C."/>
            <person name="Tapia R."/>
            <person name="Brainard J."/>
            <person name="Schmutz J."/>
            <person name="Larimer F."/>
            <person name="Land M."/>
            <person name="Hauser L."/>
            <person name="Kyrpides N."/>
            <person name="Mikhailova N."/>
            <person name="Brettar I."/>
            <person name="Klappenbach J."/>
            <person name="Konstantinidis K."/>
            <person name="Rodrigues J."/>
            <person name="Tiedje J."/>
            <person name="Richardson P."/>
        </authorList>
    </citation>
    <scope>NUCLEOTIDE SEQUENCE [LARGE SCALE GENOMIC DNA]</scope>
    <source>
        <strain evidence="2">OS155 / ATCC BAA-1091</strain>
    </source>
</reference>
<organism evidence="1 2">
    <name type="scientific">Shewanella baltica (strain OS155 / ATCC BAA-1091)</name>
    <dbReference type="NCBI Taxonomy" id="325240"/>
    <lineage>
        <taxon>Bacteria</taxon>
        <taxon>Pseudomonadati</taxon>
        <taxon>Pseudomonadota</taxon>
        <taxon>Gammaproteobacteria</taxon>
        <taxon>Alteromonadales</taxon>
        <taxon>Shewanellaceae</taxon>
        <taxon>Shewanella</taxon>
    </lineage>
</organism>
<dbReference type="KEGG" id="sbl:Sbal_0782"/>
<protein>
    <submittedName>
        <fullName evidence="1">Uncharacterized protein</fullName>
    </submittedName>
</protein>
<dbReference type="AlphaFoldDB" id="A3D0P4"/>
<gene>
    <name evidence="1" type="ordered locus">Sbal_0782</name>
</gene>